<keyword evidence="9" id="KW-1185">Reference proteome</keyword>
<accession>A0ABC8WH79</accession>
<evidence type="ECO:0000313" key="9">
    <source>
        <dbReference type="Proteomes" id="UP001497457"/>
    </source>
</evidence>
<organism evidence="8 9">
    <name type="scientific">Urochloa decumbens</name>
    <dbReference type="NCBI Taxonomy" id="240449"/>
    <lineage>
        <taxon>Eukaryota</taxon>
        <taxon>Viridiplantae</taxon>
        <taxon>Streptophyta</taxon>
        <taxon>Embryophyta</taxon>
        <taxon>Tracheophyta</taxon>
        <taxon>Spermatophyta</taxon>
        <taxon>Magnoliopsida</taxon>
        <taxon>Liliopsida</taxon>
        <taxon>Poales</taxon>
        <taxon>Poaceae</taxon>
        <taxon>PACMAD clade</taxon>
        <taxon>Panicoideae</taxon>
        <taxon>Panicodae</taxon>
        <taxon>Paniceae</taxon>
        <taxon>Melinidinae</taxon>
        <taxon>Urochloa</taxon>
    </lineage>
</organism>
<dbReference type="Gene3D" id="2.20.25.80">
    <property type="entry name" value="WRKY domain"/>
    <property type="match status" value="1"/>
</dbReference>
<feature type="compositionally biased region" description="Basic and acidic residues" evidence="6">
    <location>
        <begin position="127"/>
        <end position="139"/>
    </location>
</feature>
<keyword evidence="2" id="KW-0805">Transcription regulation</keyword>
<feature type="domain" description="WRKY" evidence="7">
    <location>
        <begin position="190"/>
        <end position="255"/>
    </location>
</feature>
<feature type="compositionally biased region" description="Acidic residues" evidence="6">
    <location>
        <begin position="140"/>
        <end position="155"/>
    </location>
</feature>
<keyword evidence="5" id="KW-0539">Nucleus</keyword>
<comment type="subcellular location">
    <subcellularLocation>
        <location evidence="1">Nucleus</location>
    </subcellularLocation>
</comment>
<feature type="compositionally biased region" description="Basic residues" evidence="6">
    <location>
        <begin position="162"/>
        <end position="171"/>
    </location>
</feature>
<reference evidence="9" key="1">
    <citation type="submission" date="2024-06" db="EMBL/GenBank/DDBJ databases">
        <authorList>
            <person name="Ryan C."/>
        </authorList>
    </citation>
    <scope>NUCLEOTIDE SEQUENCE [LARGE SCALE GENOMIC DNA]</scope>
</reference>
<dbReference type="AlphaFoldDB" id="A0ABC8WH79"/>
<feature type="region of interest" description="Disordered" evidence="6">
    <location>
        <begin position="102"/>
        <end position="184"/>
    </location>
</feature>
<dbReference type="InterPro" id="IPR044810">
    <property type="entry name" value="WRKY_plant"/>
</dbReference>
<dbReference type="Pfam" id="PF03106">
    <property type="entry name" value="WRKY"/>
    <property type="match status" value="1"/>
</dbReference>
<keyword evidence="3" id="KW-0238">DNA-binding</keyword>
<evidence type="ECO:0000256" key="4">
    <source>
        <dbReference type="ARBA" id="ARBA00023163"/>
    </source>
</evidence>
<dbReference type="PANTHER" id="PTHR31221:SF366">
    <property type="entry name" value="OS05G0583000 PROTEIN"/>
    <property type="match status" value="1"/>
</dbReference>
<dbReference type="PANTHER" id="PTHR31221">
    <property type="entry name" value="WRKY TRANSCRIPTION FACTOR PROTEIN 1-RELATED"/>
    <property type="match status" value="1"/>
</dbReference>
<dbReference type="FunFam" id="2.20.25.80:FF:000003">
    <property type="entry name" value="WRKY transcription factor 57"/>
    <property type="match status" value="1"/>
</dbReference>
<keyword evidence="4" id="KW-0804">Transcription</keyword>
<feature type="compositionally biased region" description="Basic and acidic residues" evidence="6">
    <location>
        <begin position="173"/>
        <end position="183"/>
    </location>
</feature>
<dbReference type="PROSITE" id="PS50811">
    <property type="entry name" value="WRKY"/>
    <property type="match status" value="1"/>
</dbReference>
<evidence type="ECO:0000259" key="7">
    <source>
        <dbReference type="PROSITE" id="PS50811"/>
    </source>
</evidence>
<sequence length="350" mass="37248">MSGAGAGGYGGLYGDPAADHFAAFDHNDFFFQRSLYAGEGGGSGAGDGLMTAPYSSITDYLQGFLDPAGLAAHLDAPCRFGDDAAVKQEMEAAVQLIRHEGPAAGAPVTPNSSVLSSSSCEAGADEETQRRDKQEGSRLEEEEDEQEEIDADEGSAADRNCKRSKAKKQKAITRGEKKPREPRVAFMTKSEVDHLEDGYRWRKYGQKAVKNSSYPRSYYRCTAARCGVKKRVERSHHDPSTVVTTYEGQHTHPSPLSLLRPGAAGVYHGYAAAPPRLGIRSTDPRAVIDYARGTRMATAGSLLLPQAGGGLATTATGLLQEHRGSSSPHLAAYGGVLDFIPSAMGGDEHA</sequence>
<dbReference type="InterPro" id="IPR003657">
    <property type="entry name" value="WRKY_dom"/>
</dbReference>
<name>A0ABC8WH79_9POAL</name>
<dbReference type="EMBL" id="OZ075122">
    <property type="protein sequence ID" value="CAL4909745.1"/>
    <property type="molecule type" value="Genomic_DNA"/>
</dbReference>
<evidence type="ECO:0000256" key="1">
    <source>
        <dbReference type="ARBA" id="ARBA00004123"/>
    </source>
</evidence>
<proteinExistence type="predicted"/>
<evidence type="ECO:0000256" key="5">
    <source>
        <dbReference type="ARBA" id="ARBA00023242"/>
    </source>
</evidence>
<evidence type="ECO:0000256" key="3">
    <source>
        <dbReference type="ARBA" id="ARBA00023125"/>
    </source>
</evidence>
<evidence type="ECO:0000313" key="8">
    <source>
        <dbReference type="EMBL" id="CAL4909745.1"/>
    </source>
</evidence>
<dbReference type="Proteomes" id="UP001497457">
    <property type="component" value="Chromosome 12b"/>
</dbReference>
<reference evidence="8 9" key="2">
    <citation type="submission" date="2024-10" db="EMBL/GenBank/DDBJ databases">
        <authorList>
            <person name="Ryan C."/>
        </authorList>
    </citation>
    <scope>NUCLEOTIDE SEQUENCE [LARGE SCALE GENOMIC DNA]</scope>
</reference>
<dbReference type="GO" id="GO:0003677">
    <property type="term" value="F:DNA binding"/>
    <property type="evidence" value="ECO:0007669"/>
    <property type="project" value="UniProtKB-KW"/>
</dbReference>
<dbReference type="GO" id="GO:0005634">
    <property type="term" value="C:nucleus"/>
    <property type="evidence" value="ECO:0007669"/>
    <property type="project" value="UniProtKB-SubCell"/>
</dbReference>
<dbReference type="SMART" id="SM00774">
    <property type="entry name" value="WRKY"/>
    <property type="match status" value="1"/>
</dbReference>
<evidence type="ECO:0000256" key="6">
    <source>
        <dbReference type="SAM" id="MobiDB-lite"/>
    </source>
</evidence>
<dbReference type="SUPFAM" id="SSF118290">
    <property type="entry name" value="WRKY DNA-binding domain"/>
    <property type="match status" value="1"/>
</dbReference>
<evidence type="ECO:0000256" key="2">
    <source>
        <dbReference type="ARBA" id="ARBA00023015"/>
    </source>
</evidence>
<protein>
    <recommendedName>
        <fullName evidence="7">WRKY domain-containing protein</fullName>
    </recommendedName>
</protein>
<dbReference type="InterPro" id="IPR036576">
    <property type="entry name" value="WRKY_dom_sf"/>
</dbReference>
<gene>
    <name evidence="8" type="ORF">URODEC1_LOCUS13920</name>
</gene>